<sequence length="686" mass="81509">MNIVKIFMMIKFVKTNQTLLVRIEDMLMIKIENRDYIYFDISEQNINVSIFASYDVYDKNIKFRIRNTGVDRRLTLNYGCFDIKVEEKTSNDIIIEMEKNIETIMNVFNNFSIIFLYGVYDYNNYLIMKKLIDELKILNTARKIEDNFFNIYYENICDTDDELQKIISEIKNPQNNCNLKTSKSSVYYYKTVSTNKYYFCLRIDLGNMRYFFEFCIDEFYSLVNTKFKIQNETQNETFKRTLDIYKLSYKNFDLGQIPNFILTIQSTNNAVEISYHKQYFKIEIEKEVVTIKINAMYYSYCIENNLDEVINKRNICKDCLMEFQTILSRLENTKKTLGINMFYKLIVLNNKIEFLVERILNKPGSALNIIFGYLLLDITIIDQNTVSTIIGNKTDNGLNKKKLINRVATNLKKYFYTTDLYFIAFCLLLETENYINNENVCNVILFKILKDIGILTKKKEYGCNSPKFNINLIKTCEDIAIIHNKNFDKFKRCRTKNLQVETYSEILRKILWENTVKSKIKQENIKAIKQLHPKGQLENDLNSIYNKIINSNLQNIFNEVKTKKIEHEGIENIKKSVSGCAMKLFSMNISIDLINIYRYFLREQFIFNLKKYITENIRKNCKKYYFNVLIENFKSEFKNDASNAANWKYISLKIKNLLSQNEKLHIINNNIRLIDNLIKVLNDQVK</sequence>
<keyword evidence="2" id="KW-1185">Reference proteome</keyword>
<organism evidence="1 2">
    <name type="scientific">Vairimorpha necatrix</name>
    <dbReference type="NCBI Taxonomy" id="6039"/>
    <lineage>
        <taxon>Eukaryota</taxon>
        <taxon>Fungi</taxon>
        <taxon>Fungi incertae sedis</taxon>
        <taxon>Microsporidia</taxon>
        <taxon>Nosematidae</taxon>
        <taxon>Vairimorpha</taxon>
    </lineage>
</organism>
<accession>A0AAX4J7W5</accession>
<reference evidence="1" key="1">
    <citation type="journal article" date="2024" name="BMC Genomics">
        <title>Functional annotation of a divergent genome using sequence and structure-based similarity.</title>
        <authorList>
            <person name="Svedberg D."/>
            <person name="Winiger R.R."/>
            <person name="Berg A."/>
            <person name="Sharma H."/>
            <person name="Tellgren-Roth C."/>
            <person name="Debrunner-Vossbrinck B.A."/>
            <person name="Vossbrinck C.R."/>
            <person name="Barandun J."/>
        </authorList>
    </citation>
    <scope>NUCLEOTIDE SEQUENCE</scope>
    <source>
        <strain evidence="1">Illinois isolate</strain>
    </source>
</reference>
<dbReference type="Proteomes" id="UP001334084">
    <property type="component" value="Chromosome 1"/>
</dbReference>
<proteinExistence type="predicted"/>
<dbReference type="RefSeq" id="XP_065328209.1">
    <property type="nucleotide sequence ID" value="XM_065472137.1"/>
</dbReference>
<dbReference type="EMBL" id="CP142726">
    <property type="protein sequence ID" value="WUR02064.1"/>
    <property type="molecule type" value="Genomic_DNA"/>
</dbReference>
<name>A0AAX4J7W5_9MICR</name>
<dbReference type="AlphaFoldDB" id="A0AAX4J7W5"/>
<protein>
    <submittedName>
        <fullName evidence="1">Uncharacterized protein</fullName>
    </submittedName>
</protein>
<evidence type="ECO:0000313" key="2">
    <source>
        <dbReference type="Proteomes" id="UP001334084"/>
    </source>
</evidence>
<evidence type="ECO:0000313" key="1">
    <source>
        <dbReference type="EMBL" id="WUR02064.1"/>
    </source>
</evidence>
<dbReference type="GeneID" id="90539871"/>
<dbReference type="KEGG" id="vnx:VNE69_01006"/>
<gene>
    <name evidence="1" type="ORF">VNE69_01006</name>
</gene>